<dbReference type="InterPro" id="IPR022893">
    <property type="entry name" value="Shikimate_DH_fam"/>
</dbReference>
<protein>
    <recommendedName>
        <fullName evidence="2">shikimate dehydrogenase (NADP(+))</fullName>
        <ecNumber evidence="2">1.1.1.25</ecNumber>
    </recommendedName>
</protein>
<dbReference type="EMBL" id="WSEL01000009">
    <property type="protein sequence ID" value="MVQ31053.1"/>
    <property type="molecule type" value="Genomic_DNA"/>
</dbReference>
<feature type="domain" description="Shikimate dehydrogenase substrate binding N-terminal" evidence="8">
    <location>
        <begin position="12"/>
        <end position="96"/>
    </location>
</feature>
<reference evidence="9 10" key="1">
    <citation type="submission" date="2019-12" db="EMBL/GenBank/DDBJ databases">
        <authorList>
            <person name="Huq M.A."/>
        </authorList>
    </citation>
    <scope>NUCLEOTIDE SEQUENCE [LARGE SCALE GENOMIC DNA]</scope>
    <source>
        <strain evidence="9 10">MAH-25</strain>
    </source>
</reference>
<dbReference type="GO" id="GO:0004764">
    <property type="term" value="F:shikimate 3-dehydrogenase (NADP+) activity"/>
    <property type="evidence" value="ECO:0007669"/>
    <property type="project" value="UniProtKB-EC"/>
</dbReference>
<feature type="domain" description="Quinate/shikimate 5-dehydrogenase/glutamyl-tRNA reductase" evidence="7">
    <location>
        <begin position="125"/>
        <end position="198"/>
    </location>
</feature>
<evidence type="ECO:0000259" key="7">
    <source>
        <dbReference type="Pfam" id="PF01488"/>
    </source>
</evidence>
<dbReference type="InterPro" id="IPR013708">
    <property type="entry name" value="Shikimate_DH-bd_N"/>
</dbReference>
<keyword evidence="4" id="KW-0560">Oxidoreductase</keyword>
<evidence type="ECO:0000313" key="10">
    <source>
        <dbReference type="Proteomes" id="UP000469385"/>
    </source>
</evidence>
<dbReference type="UniPathway" id="UPA00053">
    <property type="reaction ID" value="UER00087"/>
</dbReference>
<dbReference type="Proteomes" id="UP000469385">
    <property type="component" value="Unassembled WGS sequence"/>
</dbReference>
<comment type="caution">
    <text evidence="9">The sequence shown here is derived from an EMBL/GenBank/DDBJ whole genome shotgun (WGS) entry which is preliminary data.</text>
</comment>
<dbReference type="GO" id="GO:0050661">
    <property type="term" value="F:NADP binding"/>
    <property type="evidence" value="ECO:0007669"/>
    <property type="project" value="TreeGrafter"/>
</dbReference>
<keyword evidence="5" id="KW-0057">Aromatic amino acid biosynthesis</keyword>
<sequence>MAISGSTRVFYILGDPVAQVKAPTVYNHLFQQHGIDAVLVPLKLPAGAVRGFLQDGGMAAENIGGFWVTIPHKGALADLLPAKDPVATVANAVNAVRRRPDGTLEGALFDGIGFVKGLDHFGIPVTGRRVLVVGAGGGGHAVAAALAQRQPAALAVYNRTTERAASLVRRLQPLVGAAATVAASNDPAGYDLVVNCTSQGLQPGDALPFDPARAGAGTAVLDIIMTREPTPLLKAARARGLRAEPGFEMLVQQVPEYLRFFGFDSLAATLQADLAPIRALLAPK</sequence>
<evidence type="ECO:0000256" key="6">
    <source>
        <dbReference type="ARBA" id="ARBA00049442"/>
    </source>
</evidence>
<organism evidence="9 10">
    <name type="scientific">Ramlibacter pinisoli</name>
    <dbReference type="NCBI Taxonomy" id="2682844"/>
    <lineage>
        <taxon>Bacteria</taxon>
        <taxon>Pseudomonadati</taxon>
        <taxon>Pseudomonadota</taxon>
        <taxon>Betaproteobacteria</taxon>
        <taxon>Burkholderiales</taxon>
        <taxon>Comamonadaceae</taxon>
        <taxon>Ramlibacter</taxon>
    </lineage>
</organism>
<dbReference type="InterPro" id="IPR006151">
    <property type="entry name" value="Shikm_DH/Glu-tRNA_Rdtase"/>
</dbReference>
<evidence type="ECO:0000256" key="4">
    <source>
        <dbReference type="ARBA" id="ARBA00023002"/>
    </source>
</evidence>
<keyword evidence="5" id="KW-0028">Amino-acid biosynthesis</keyword>
<evidence type="ECO:0000256" key="3">
    <source>
        <dbReference type="ARBA" id="ARBA00022857"/>
    </source>
</evidence>
<dbReference type="SUPFAM" id="SSF53223">
    <property type="entry name" value="Aminoacid dehydrogenase-like, N-terminal domain"/>
    <property type="match status" value="1"/>
</dbReference>
<dbReference type="Gene3D" id="3.40.50.720">
    <property type="entry name" value="NAD(P)-binding Rossmann-like Domain"/>
    <property type="match status" value="1"/>
</dbReference>
<dbReference type="RefSeq" id="WP_157399146.1">
    <property type="nucleotide sequence ID" value="NZ_WSEL01000009.1"/>
</dbReference>
<comment type="catalytic activity">
    <reaction evidence="6">
        <text>shikimate + NADP(+) = 3-dehydroshikimate + NADPH + H(+)</text>
        <dbReference type="Rhea" id="RHEA:17737"/>
        <dbReference type="ChEBI" id="CHEBI:15378"/>
        <dbReference type="ChEBI" id="CHEBI:16630"/>
        <dbReference type="ChEBI" id="CHEBI:36208"/>
        <dbReference type="ChEBI" id="CHEBI:57783"/>
        <dbReference type="ChEBI" id="CHEBI:58349"/>
        <dbReference type="EC" id="1.1.1.25"/>
    </reaction>
</comment>
<dbReference type="InterPro" id="IPR046346">
    <property type="entry name" value="Aminoacid_DH-like_N_sf"/>
</dbReference>
<dbReference type="Gene3D" id="3.40.50.10860">
    <property type="entry name" value="Leucine Dehydrogenase, chain A, domain 1"/>
    <property type="match status" value="1"/>
</dbReference>
<dbReference type="CDD" id="cd01065">
    <property type="entry name" value="NAD_bind_Shikimate_DH"/>
    <property type="match status" value="1"/>
</dbReference>
<dbReference type="GO" id="GO:0009073">
    <property type="term" value="P:aromatic amino acid family biosynthetic process"/>
    <property type="evidence" value="ECO:0007669"/>
    <property type="project" value="UniProtKB-KW"/>
</dbReference>
<evidence type="ECO:0000259" key="8">
    <source>
        <dbReference type="Pfam" id="PF08501"/>
    </source>
</evidence>
<evidence type="ECO:0000256" key="1">
    <source>
        <dbReference type="ARBA" id="ARBA00004871"/>
    </source>
</evidence>
<keyword evidence="10" id="KW-1185">Reference proteome</keyword>
<dbReference type="GO" id="GO:0009423">
    <property type="term" value="P:chorismate biosynthetic process"/>
    <property type="evidence" value="ECO:0007669"/>
    <property type="project" value="UniProtKB-UniPathway"/>
</dbReference>
<dbReference type="PANTHER" id="PTHR21089">
    <property type="entry name" value="SHIKIMATE DEHYDROGENASE"/>
    <property type="match status" value="1"/>
</dbReference>
<comment type="pathway">
    <text evidence="1">Metabolic intermediate biosynthesis; chorismate biosynthesis; chorismate from D-erythrose 4-phosphate and phosphoenolpyruvate: step 4/7.</text>
</comment>
<gene>
    <name evidence="9" type="ORF">GON04_16455</name>
</gene>
<evidence type="ECO:0000313" key="9">
    <source>
        <dbReference type="EMBL" id="MVQ31053.1"/>
    </source>
</evidence>
<dbReference type="Pfam" id="PF01488">
    <property type="entry name" value="Shikimate_DH"/>
    <property type="match status" value="1"/>
</dbReference>
<evidence type="ECO:0000256" key="5">
    <source>
        <dbReference type="ARBA" id="ARBA00023141"/>
    </source>
</evidence>
<name>A0A6N8IYI2_9BURK</name>
<dbReference type="GO" id="GO:0005829">
    <property type="term" value="C:cytosol"/>
    <property type="evidence" value="ECO:0007669"/>
    <property type="project" value="TreeGrafter"/>
</dbReference>
<dbReference type="GO" id="GO:0019632">
    <property type="term" value="P:shikimate metabolic process"/>
    <property type="evidence" value="ECO:0007669"/>
    <property type="project" value="TreeGrafter"/>
</dbReference>
<dbReference type="PANTHER" id="PTHR21089:SF1">
    <property type="entry name" value="BIFUNCTIONAL 3-DEHYDROQUINATE DEHYDRATASE_SHIKIMATE DEHYDROGENASE, CHLOROPLASTIC"/>
    <property type="match status" value="1"/>
</dbReference>
<evidence type="ECO:0000256" key="2">
    <source>
        <dbReference type="ARBA" id="ARBA00012962"/>
    </source>
</evidence>
<keyword evidence="3" id="KW-0521">NADP</keyword>
<dbReference type="SUPFAM" id="SSF51735">
    <property type="entry name" value="NAD(P)-binding Rossmann-fold domains"/>
    <property type="match status" value="1"/>
</dbReference>
<proteinExistence type="predicted"/>
<dbReference type="AlphaFoldDB" id="A0A6N8IYI2"/>
<accession>A0A6N8IYI2</accession>
<dbReference type="InterPro" id="IPR036291">
    <property type="entry name" value="NAD(P)-bd_dom_sf"/>
</dbReference>
<dbReference type="Pfam" id="PF08501">
    <property type="entry name" value="Shikimate_dh_N"/>
    <property type="match status" value="1"/>
</dbReference>
<dbReference type="EC" id="1.1.1.25" evidence="2"/>